<dbReference type="EC" id="1.18.6.1" evidence="5"/>
<comment type="caution">
    <text evidence="14">The sequence shown here is derived from an EMBL/GenBank/DDBJ whole genome shotgun (WGS) entry which is preliminary data.</text>
</comment>
<evidence type="ECO:0000256" key="11">
    <source>
        <dbReference type="ARBA" id="ARBA00047967"/>
    </source>
</evidence>
<evidence type="ECO:0000313" key="14">
    <source>
        <dbReference type="EMBL" id="RGW51460.1"/>
    </source>
</evidence>
<evidence type="ECO:0000313" key="13">
    <source>
        <dbReference type="EMBL" id="RGK84382.1"/>
    </source>
</evidence>
<accession>A0A395XL67</accession>
<dbReference type="GO" id="GO:0005524">
    <property type="term" value="F:ATP binding"/>
    <property type="evidence" value="ECO:0007669"/>
    <property type="project" value="UniProtKB-KW"/>
</dbReference>
<dbReference type="PROSITE" id="PS51026">
    <property type="entry name" value="NIFH_FRXC_3"/>
    <property type="match status" value="1"/>
</dbReference>
<keyword evidence="9 12" id="KW-0408">Iron</keyword>
<reference evidence="15 16" key="1">
    <citation type="submission" date="2018-08" db="EMBL/GenBank/DDBJ databases">
        <title>A genome reference for cultivated species of the human gut microbiota.</title>
        <authorList>
            <person name="Zou Y."/>
            <person name="Xue W."/>
            <person name="Luo G."/>
        </authorList>
    </citation>
    <scope>NUCLEOTIDE SEQUENCE [LARGE SCALE GENOMIC DNA]</scope>
    <source>
        <strain evidence="14 16">AF12-11</strain>
        <strain evidence="13 15">TF09-3</strain>
    </source>
</reference>
<evidence type="ECO:0000256" key="7">
    <source>
        <dbReference type="ARBA" id="ARBA00022741"/>
    </source>
</evidence>
<comment type="function">
    <text evidence="2">The key enzymatic reactions in nitrogen fixation are catalyzed by the nitrogenase complex, which has 2 components: the iron protein and the molybdenum-iron protein.</text>
</comment>
<comment type="similarity">
    <text evidence="3 12">Belongs to the NifH/BchL/ChlL family.</text>
</comment>
<evidence type="ECO:0000256" key="1">
    <source>
        <dbReference type="ARBA" id="ARBA00001966"/>
    </source>
</evidence>
<dbReference type="InterPro" id="IPR027417">
    <property type="entry name" value="P-loop_NTPase"/>
</dbReference>
<dbReference type="PANTHER" id="PTHR42864">
    <property type="entry name" value="LIGHT-INDEPENDENT PROTOCHLOROPHYLLIDE REDUCTASE IRON-SULFUR ATP-BINDING PROTEIN"/>
    <property type="match status" value="1"/>
</dbReference>
<dbReference type="PIRSF" id="PIRSF000363">
    <property type="entry name" value="Nitrogenase_iron"/>
    <property type="match status" value="1"/>
</dbReference>
<evidence type="ECO:0000256" key="8">
    <source>
        <dbReference type="ARBA" id="ARBA00022840"/>
    </source>
</evidence>
<dbReference type="EMBL" id="QSAJ01000030">
    <property type="protein sequence ID" value="RGW51460.1"/>
    <property type="molecule type" value="Genomic_DNA"/>
</dbReference>
<dbReference type="PRINTS" id="PR00091">
    <property type="entry name" value="NITROGNASEII"/>
</dbReference>
<keyword evidence="12" id="KW-0560">Oxidoreductase</keyword>
<organism evidence="14 16">
    <name type="scientific">Dorea formicigenerans</name>
    <dbReference type="NCBI Taxonomy" id="39486"/>
    <lineage>
        <taxon>Bacteria</taxon>
        <taxon>Bacillati</taxon>
        <taxon>Bacillota</taxon>
        <taxon>Clostridia</taxon>
        <taxon>Lachnospirales</taxon>
        <taxon>Lachnospiraceae</taxon>
        <taxon>Dorea</taxon>
    </lineage>
</organism>
<dbReference type="PROSITE" id="PS00746">
    <property type="entry name" value="NIFH_FRXC_1"/>
    <property type="match status" value="1"/>
</dbReference>
<evidence type="ECO:0000256" key="10">
    <source>
        <dbReference type="ARBA" id="ARBA00023014"/>
    </source>
</evidence>
<dbReference type="PROSITE" id="PS00692">
    <property type="entry name" value="NIFH_FRXC_2"/>
    <property type="match status" value="1"/>
</dbReference>
<dbReference type="GO" id="GO:0051539">
    <property type="term" value="F:4 iron, 4 sulfur cluster binding"/>
    <property type="evidence" value="ECO:0007669"/>
    <property type="project" value="UniProtKB-KW"/>
</dbReference>
<evidence type="ECO:0000256" key="3">
    <source>
        <dbReference type="ARBA" id="ARBA00005504"/>
    </source>
</evidence>
<dbReference type="GO" id="GO:0046872">
    <property type="term" value="F:metal ion binding"/>
    <property type="evidence" value="ECO:0007669"/>
    <property type="project" value="UniProtKB-KW"/>
</dbReference>
<evidence type="ECO:0000256" key="5">
    <source>
        <dbReference type="ARBA" id="ARBA00012773"/>
    </source>
</evidence>
<dbReference type="Proteomes" id="UP000261324">
    <property type="component" value="Unassembled WGS sequence"/>
</dbReference>
<keyword evidence="7 12" id="KW-0547">Nucleotide-binding</keyword>
<comment type="subunit">
    <text evidence="4">Homodimer.</text>
</comment>
<protein>
    <recommendedName>
        <fullName evidence="5">nitrogenase</fullName>
        <ecNumber evidence="5">1.18.6.1</ecNumber>
    </recommendedName>
</protein>
<dbReference type="RefSeq" id="WP_117659577.1">
    <property type="nucleotide sequence ID" value="NZ_QSRA01000007.1"/>
</dbReference>
<evidence type="ECO:0000313" key="15">
    <source>
        <dbReference type="Proteomes" id="UP000261324"/>
    </source>
</evidence>
<evidence type="ECO:0000256" key="12">
    <source>
        <dbReference type="RuleBase" id="RU003688"/>
    </source>
</evidence>
<dbReference type="Gene3D" id="3.40.50.300">
    <property type="entry name" value="P-loop containing nucleotide triphosphate hydrolases"/>
    <property type="match status" value="1"/>
</dbReference>
<gene>
    <name evidence="14" type="ORF">DWV67_11640</name>
    <name evidence="13" type="ORF">DXC93_06880</name>
</gene>
<evidence type="ECO:0000313" key="16">
    <source>
        <dbReference type="Proteomes" id="UP000266376"/>
    </source>
</evidence>
<evidence type="ECO:0000256" key="4">
    <source>
        <dbReference type="ARBA" id="ARBA00011738"/>
    </source>
</evidence>
<dbReference type="InterPro" id="IPR000392">
    <property type="entry name" value="NifH/frxC"/>
</dbReference>
<keyword evidence="6 12" id="KW-0479">Metal-binding</keyword>
<dbReference type="Proteomes" id="UP000266376">
    <property type="component" value="Unassembled WGS sequence"/>
</dbReference>
<evidence type="ECO:0000256" key="2">
    <source>
        <dbReference type="ARBA" id="ARBA00002234"/>
    </source>
</evidence>
<dbReference type="AlphaFoldDB" id="A0A395XL67"/>
<dbReference type="GO" id="GO:0016163">
    <property type="term" value="F:nitrogenase activity"/>
    <property type="evidence" value="ECO:0007669"/>
    <property type="project" value="UniProtKB-EC"/>
</dbReference>
<dbReference type="SUPFAM" id="SSF52540">
    <property type="entry name" value="P-loop containing nucleoside triphosphate hydrolases"/>
    <property type="match status" value="1"/>
</dbReference>
<dbReference type="PANTHER" id="PTHR42864:SF2">
    <property type="entry name" value="LIGHT-INDEPENDENT PROTOCHLOROPHYLLIDE REDUCTASE IRON-SULFUR ATP-BINDING PROTEIN"/>
    <property type="match status" value="1"/>
</dbReference>
<comment type="catalytic activity">
    <reaction evidence="11">
        <text>N2 + 8 reduced [2Fe-2S]-[ferredoxin] + 16 ATP + 16 H2O = H2 + 8 oxidized [2Fe-2S]-[ferredoxin] + 2 NH4(+) + 16 ADP + 16 phosphate + 6 H(+)</text>
        <dbReference type="Rhea" id="RHEA:21448"/>
        <dbReference type="Rhea" id="RHEA-COMP:10000"/>
        <dbReference type="Rhea" id="RHEA-COMP:10001"/>
        <dbReference type="ChEBI" id="CHEBI:15377"/>
        <dbReference type="ChEBI" id="CHEBI:15378"/>
        <dbReference type="ChEBI" id="CHEBI:17997"/>
        <dbReference type="ChEBI" id="CHEBI:18276"/>
        <dbReference type="ChEBI" id="CHEBI:28938"/>
        <dbReference type="ChEBI" id="CHEBI:30616"/>
        <dbReference type="ChEBI" id="CHEBI:33737"/>
        <dbReference type="ChEBI" id="CHEBI:33738"/>
        <dbReference type="ChEBI" id="CHEBI:43474"/>
        <dbReference type="ChEBI" id="CHEBI:456216"/>
        <dbReference type="EC" id="1.18.6.1"/>
    </reaction>
</comment>
<evidence type="ECO:0000256" key="9">
    <source>
        <dbReference type="ARBA" id="ARBA00023004"/>
    </source>
</evidence>
<proteinExistence type="inferred from homology"/>
<dbReference type="EMBL" id="QSRA01000007">
    <property type="protein sequence ID" value="RGK84382.1"/>
    <property type="molecule type" value="Genomic_DNA"/>
</dbReference>
<sequence>MKKIAIYGKGGIGKSTVTGNLAVAFAQAGYKVLQIGCDPKADSTMNVVGEIGIKPVMDILREGSLHPRLEDVCKKGFAGVYCVEAGGPIPGMGCAGRGIITTFELLEELEAFEKINPDIVLFDVLGDVVCGGFAAPIRENYADEVIIVTSGEKMSLYAAGNIVKAVKSFEARGYASVKGVILNRRNVEDEEDEVTKFLKGNELSLLGDIPRDNLIQQCEKKSQTVLEGAKESEIAGMFRNLAKKILEE</sequence>
<name>A0A395XL67_9FIRM</name>
<keyword evidence="10 12" id="KW-0411">Iron-sulfur</keyword>
<keyword evidence="8 12" id="KW-0067">ATP-binding</keyword>
<evidence type="ECO:0000256" key="6">
    <source>
        <dbReference type="ARBA" id="ARBA00022723"/>
    </source>
</evidence>
<comment type="cofactor">
    <cofactor evidence="1">
        <name>[4Fe-4S] cluster</name>
        <dbReference type="ChEBI" id="CHEBI:49883"/>
    </cofactor>
</comment>
<dbReference type="Pfam" id="PF00142">
    <property type="entry name" value="Fer4_NifH"/>
    <property type="match status" value="1"/>
</dbReference>
<dbReference type="InterPro" id="IPR030655">
    <property type="entry name" value="NifH/chlL_CS"/>
</dbReference>
<keyword evidence="12" id="KW-0004">4Fe-4S</keyword>